<dbReference type="Pfam" id="PF03200">
    <property type="entry name" value="Glyco_hydro_63"/>
    <property type="match status" value="1"/>
</dbReference>
<dbReference type="InterPro" id="IPR004888">
    <property type="entry name" value="Glycoside_hydrolase_63"/>
</dbReference>
<dbReference type="EC" id="3.2.1.106" evidence="11 12"/>
<comment type="catalytic activity">
    <reaction evidence="12">
        <text>N(4)-(alpha-D-Glc-(1-&gt;2)-alpha-D-Glc-(1-&gt;3)-alpha-D-Glc-(1-&gt;3)-alpha-D-Man-(1-&gt;2)-alpha-D-Man-(1-&gt;2)-alpha-D-Man-(1-&gt;3)-[alpha-D-Man-(1-&gt;2)-alpha-D-Man-(1-&gt;3)-[alpha-D-Man-(1-&gt;2)-alpha-D-Man-(1-&gt;6)]-alpha-D-Man-(1-&gt;6)]-beta-D-Man-(1-&gt;4)-beta-D-GlcNAc-(1-&gt;4)-beta-D-GlcNAc)-L-asparaginyl-[protein] + H2O = N(4)-(alpha-D-Glc-(1-&gt;3)-alpha-D-Glc-(1-&gt;3)-alpha-D-Man-(1-&gt;2)-alpha-D-Man-(1-&gt;2)-alpha-D-Man-(1-&gt;3)-[alpha-D-Man-(1-&gt;2)-alpha-D-Man-(1-&gt;3)-[alpha-D-Man-(1-&gt;2)-alpha-D-Man-(1-&gt;6)]-alpha-D-Man-(1-&gt;6)]-beta-D-Man-(1-&gt;4)-beta-D-GlcNAc-(1-&gt;4)-beta-D-GlcNAc)-L-asparaginyl-[protein] + beta-D-glucose</text>
        <dbReference type="Rhea" id="RHEA:55988"/>
        <dbReference type="Rhea" id="RHEA-COMP:12806"/>
        <dbReference type="Rhea" id="RHEA-COMP:14355"/>
        <dbReference type="ChEBI" id="CHEBI:15377"/>
        <dbReference type="ChEBI" id="CHEBI:15903"/>
        <dbReference type="ChEBI" id="CHEBI:59082"/>
        <dbReference type="ChEBI" id="CHEBI:132537"/>
        <dbReference type="EC" id="3.2.1.106"/>
    </reaction>
</comment>
<dbReference type="InterPro" id="IPR012341">
    <property type="entry name" value="6hp_glycosidase-like_sf"/>
</dbReference>
<evidence type="ECO:0000259" key="14">
    <source>
        <dbReference type="Pfam" id="PF03200"/>
    </source>
</evidence>
<evidence type="ECO:0000256" key="10">
    <source>
        <dbReference type="ARBA" id="ARBA00023295"/>
    </source>
</evidence>
<dbReference type="Proteomes" id="UP000694941">
    <property type="component" value="Unplaced"/>
</dbReference>
<keyword evidence="5 12" id="KW-0256">Endoplasmic reticulum</keyword>
<evidence type="ECO:0000313" key="18">
    <source>
        <dbReference type="RefSeq" id="XP_022241665.1"/>
    </source>
</evidence>
<evidence type="ECO:0000256" key="8">
    <source>
        <dbReference type="ARBA" id="ARBA00023136"/>
    </source>
</evidence>
<keyword evidence="9" id="KW-0325">Glycoprotein</keyword>
<keyword evidence="4 12" id="KW-0378">Hydrolase</keyword>
<dbReference type="PANTHER" id="PTHR10412:SF11">
    <property type="entry name" value="MANNOSYL-OLIGOSACCHARIDE GLUCOSIDASE"/>
    <property type="match status" value="1"/>
</dbReference>
<dbReference type="RefSeq" id="XP_013774541.1">
    <property type="nucleotide sequence ID" value="XM_013919087.2"/>
</dbReference>
<evidence type="ECO:0000259" key="15">
    <source>
        <dbReference type="Pfam" id="PF16923"/>
    </source>
</evidence>
<evidence type="ECO:0000256" key="9">
    <source>
        <dbReference type="ARBA" id="ARBA00023180"/>
    </source>
</evidence>
<dbReference type="InterPro" id="IPR038518">
    <property type="entry name" value="Glyco_hydro_63N_sf"/>
</dbReference>
<comment type="subcellular location">
    <subcellularLocation>
        <location evidence="1 12">Endoplasmic reticulum membrane</location>
        <topology evidence="1 12">Single-pass type II membrane protein</topology>
    </subcellularLocation>
</comment>
<evidence type="ECO:0000256" key="7">
    <source>
        <dbReference type="ARBA" id="ARBA00022989"/>
    </source>
</evidence>
<evidence type="ECO:0000256" key="2">
    <source>
        <dbReference type="ARBA" id="ARBA00010833"/>
    </source>
</evidence>
<feature type="compositionally biased region" description="Low complexity" evidence="13">
    <location>
        <begin position="10"/>
        <end position="22"/>
    </location>
</feature>
<keyword evidence="3 12" id="KW-0812">Transmembrane</keyword>
<keyword evidence="8 12" id="KW-0472">Membrane</keyword>
<dbReference type="Gene3D" id="2.70.98.110">
    <property type="entry name" value="Glycosyl hydrolase family 63, N-terminal domain"/>
    <property type="match status" value="1"/>
</dbReference>
<comment type="function">
    <text evidence="12">Cleaves the distal alpha 1,2-linked glucose residue from the Glc(3)Man(9)GlcNAc(2) oligosaccharide precursor.</text>
</comment>
<keyword evidence="6" id="KW-0735">Signal-anchor</keyword>
<comment type="similarity">
    <text evidence="2 12">Belongs to the glycosyl hydrolase 63 family.</text>
</comment>
<evidence type="ECO:0000256" key="5">
    <source>
        <dbReference type="ARBA" id="ARBA00022824"/>
    </source>
</evidence>
<evidence type="ECO:0000256" key="13">
    <source>
        <dbReference type="SAM" id="MobiDB-lite"/>
    </source>
</evidence>
<organism evidence="16 17">
    <name type="scientific">Limulus polyphemus</name>
    <name type="common">Atlantic horseshoe crab</name>
    <dbReference type="NCBI Taxonomy" id="6850"/>
    <lineage>
        <taxon>Eukaryota</taxon>
        <taxon>Metazoa</taxon>
        <taxon>Ecdysozoa</taxon>
        <taxon>Arthropoda</taxon>
        <taxon>Chelicerata</taxon>
        <taxon>Merostomata</taxon>
        <taxon>Xiphosura</taxon>
        <taxon>Limulidae</taxon>
        <taxon>Limulus</taxon>
    </lineage>
</organism>
<reference evidence="17 18" key="1">
    <citation type="submission" date="2025-05" db="UniProtKB">
        <authorList>
            <consortium name="RefSeq"/>
        </authorList>
    </citation>
    <scope>IDENTIFICATION</scope>
    <source>
        <tissue evidence="17 18">Muscle</tissue>
    </source>
</reference>
<dbReference type="PANTHER" id="PTHR10412">
    <property type="entry name" value="MANNOSYL-OLIGOSACCHARIDE GLUCOSIDASE"/>
    <property type="match status" value="1"/>
</dbReference>
<evidence type="ECO:0000256" key="12">
    <source>
        <dbReference type="RuleBase" id="RU368089"/>
    </source>
</evidence>
<name>A0ABM1B4B8_LIMPO</name>
<feature type="region of interest" description="Disordered" evidence="13">
    <location>
        <begin position="1"/>
        <end position="25"/>
    </location>
</feature>
<sequence>MAKQRRSHQENSSSQSGLSKSQTINKLQRKKQTDKKLWINKFPYILFFSILVALCAVGFIYYQRYIENRVRMPLTAPKVITKNGLEIPERYWGSYRPGVYFGLKTRSPHSLVTGLMWFSQNIKDNLKLRHWCNQWDGLKKYGWLQHDGLNFGEQDIVEDEYIITTTFVKRSVGEFGGDWTARITVKPQPSNSTVQFPISLLFYTALDGEGVIIPSLLSGNQLSAIQGETSDLGKFKISFESTSSLTKYHFLTATAPPGLHELKETVMQHFALFKSDKKSEPPTIGLIGHSQKQTGMGAETKINFIVHQITALPPYELEVLFQSASMPNQFNSLKGNIYTTEHKKHKDNFEAKFERVFQLSAKKFLKEEIQIAQAVMSNMIGSLGYFYGASMVQSQHNKEPIQYWEAPLFTAVPSRSFFPRGFLWDEGFHNLLISRWDAKISKEILGHWLDLMNVEGWIPREQILGLEAQSRVPAEFIVQKNTNGNPPTLLLALESIVRRMELGEVEEDLEFLRRVYPRLQAYFDWFNITQEGKLPGSYRWRGRDALTEKELNPKTLTSGLDDYPRASHPSHDERHIDLRCWMALAAKVLAFLGEKLGKPWHAFAATHKYLTDNELLDTLHWSPLSQTYSDFGLHTDKVKLVKPKIPPPAPGQSTPKVDKVRAVLEEPTLRFIDHFGYVSLFPFFLQIIRPENPKLGKILTDLRDPNLLWTNYGLRSLAKSSLFYMKYNTEHDPPYWRGSIWINMNYLAVRALNYYSKLPGPYQDQAQELYGELRKNLINNILKEFRRTGYLWENYNDKTGHGQGCHPFTGWSALVVLLMAELY</sequence>
<dbReference type="RefSeq" id="XP_022241665.1">
    <property type="nucleotide sequence ID" value="XM_022385957.1"/>
</dbReference>
<dbReference type="SUPFAM" id="SSF48208">
    <property type="entry name" value="Six-hairpin glycosidases"/>
    <property type="match status" value="1"/>
</dbReference>
<evidence type="ECO:0000256" key="3">
    <source>
        <dbReference type="ARBA" id="ARBA00022692"/>
    </source>
</evidence>
<dbReference type="Pfam" id="PF16923">
    <property type="entry name" value="Glyco_hydro_63N"/>
    <property type="match status" value="1"/>
</dbReference>
<dbReference type="Gene3D" id="1.50.10.10">
    <property type="match status" value="1"/>
</dbReference>
<evidence type="ECO:0000313" key="17">
    <source>
        <dbReference type="RefSeq" id="XP_013774541.1"/>
    </source>
</evidence>
<evidence type="ECO:0000256" key="4">
    <source>
        <dbReference type="ARBA" id="ARBA00022801"/>
    </source>
</evidence>
<keyword evidence="10 12" id="KW-0326">Glycosidase</keyword>
<dbReference type="InterPro" id="IPR031631">
    <property type="entry name" value="Glyco_hydro_63N"/>
</dbReference>
<evidence type="ECO:0000256" key="11">
    <source>
        <dbReference type="ARBA" id="ARBA00038888"/>
    </source>
</evidence>
<dbReference type="InterPro" id="IPR031335">
    <property type="entry name" value="Glyco_hydro_63_C"/>
</dbReference>
<feature type="domain" description="Glycosyl hydrolase family 63 C-terminal" evidence="14">
    <location>
        <begin position="334"/>
        <end position="821"/>
    </location>
</feature>
<proteinExistence type="inferred from homology"/>
<gene>
    <name evidence="17 18" type="primary">LOC106459466</name>
</gene>
<keyword evidence="16" id="KW-1185">Reference proteome</keyword>
<accession>A0ABM1B4B8</accession>
<evidence type="ECO:0000256" key="1">
    <source>
        <dbReference type="ARBA" id="ARBA00004648"/>
    </source>
</evidence>
<protein>
    <recommendedName>
        <fullName evidence="11 12">Mannosyl-oligosaccharide glucosidase</fullName>
        <ecNumber evidence="11 12">3.2.1.106</ecNumber>
    </recommendedName>
</protein>
<feature type="transmembrane region" description="Helical" evidence="12">
    <location>
        <begin position="42"/>
        <end position="62"/>
    </location>
</feature>
<evidence type="ECO:0000256" key="6">
    <source>
        <dbReference type="ARBA" id="ARBA00022968"/>
    </source>
</evidence>
<keyword evidence="7 12" id="KW-1133">Transmembrane helix</keyword>
<evidence type="ECO:0000313" key="16">
    <source>
        <dbReference type="Proteomes" id="UP000694941"/>
    </source>
</evidence>
<dbReference type="InterPro" id="IPR008928">
    <property type="entry name" value="6-hairpin_glycosidase_sf"/>
</dbReference>
<feature type="domain" description="Glycosyl hydrolase family 63 N-terminal" evidence="15">
    <location>
        <begin position="91"/>
        <end position="246"/>
    </location>
</feature>
<dbReference type="GeneID" id="106459466"/>